<gene>
    <name evidence="9" type="ORF">ATY39_12255</name>
</gene>
<sequence>MATPLLEIKDLQTTFYTEHGSVKASNHVNVTVNKGEIVCLVGESGCGKSVTAMSIMKLIEAPGVIEGGQILFQDQDILTLGNKALRNLRGNDIAMIFQEPMSALNPVYTIGDQMMEPLLQHTKLSKNEAYDKCIELMEKVGLSRTKQLMKSYPHELSGGMLQRIMIAIALSCDPKLIIADEPTTALDVTIQAQILEILKEINKELQTSILFITHDLGVVAEMADRVVVMYAGKVVEEGTVLEIFKEPKHPYTKGLLHAKPVINKFQERLYTIPGQVPDLSTLGDHCFFQDRCEYRMDICGQSMPALTSESTTHCVACWLYKEAPRKKGLKI</sequence>
<dbReference type="Proteomes" id="UP000076021">
    <property type="component" value="Chromosome"/>
</dbReference>
<dbReference type="PROSITE" id="PS00211">
    <property type="entry name" value="ABC_TRANSPORTER_1"/>
    <property type="match status" value="1"/>
</dbReference>
<keyword evidence="6 9" id="KW-0067">ATP-binding</keyword>
<keyword evidence="3" id="KW-0813">Transport</keyword>
<organism evidence="9 10">
    <name type="scientific">Rummeliibacillus stabekisii</name>
    <dbReference type="NCBI Taxonomy" id="241244"/>
    <lineage>
        <taxon>Bacteria</taxon>
        <taxon>Bacillati</taxon>
        <taxon>Bacillota</taxon>
        <taxon>Bacilli</taxon>
        <taxon>Bacillales</taxon>
        <taxon>Caryophanaceae</taxon>
        <taxon>Rummeliibacillus</taxon>
    </lineage>
</organism>
<evidence type="ECO:0000256" key="7">
    <source>
        <dbReference type="ARBA" id="ARBA00023136"/>
    </source>
</evidence>
<dbReference type="AlphaFoldDB" id="A0A143HFA3"/>
<dbReference type="PANTHER" id="PTHR43297">
    <property type="entry name" value="OLIGOPEPTIDE TRANSPORT ATP-BINDING PROTEIN APPD"/>
    <property type="match status" value="1"/>
</dbReference>
<dbReference type="InterPro" id="IPR013563">
    <property type="entry name" value="Oligopep_ABC_C"/>
</dbReference>
<dbReference type="InterPro" id="IPR050388">
    <property type="entry name" value="ABC_Ni/Peptide_Import"/>
</dbReference>
<comment type="similarity">
    <text evidence="2">Belongs to the ABC transporter superfamily.</text>
</comment>
<dbReference type="SUPFAM" id="SSF52540">
    <property type="entry name" value="P-loop containing nucleoside triphosphate hydrolases"/>
    <property type="match status" value="1"/>
</dbReference>
<evidence type="ECO:0000256" key="6">
    <source>
        <dbReference type="ARBA" id="ARBA00022840"/>
    </source>
</evidence>
<dbReference type="Pfam" id="PF08352">
    <property type="entry name" value="oligo_HPY"/>
    <property type="match status" value="1"/>
</dbReference>
<dbReference type="SMART" id="SM00382">
    <property type="entry name" value="AAA"/>
    <property type="match status" value="1"/>
</dbReference>
<dbReference type="Pfam" id="PF00005">
    <property type="entry name" value="ABC_tran"/>
    <property type="match status" value="1"/>
</dbReference>
<dbReference type="GO" id="GO:0015833">
    <property type="term" value="P:peptide transport"/>
    <property type="evidence" value="ECO:0007669"/>
    <property type="project" value="InterPro"/>
</dbReference>
<protein>
    <submittedName>
        <fullName evidence="9">Dipeptide/oligopeptide/nickel ABC transporter ATP-binding protein</fullName>
    </submittedName>
</protein>
<feature type="domain" description="ABC transporter" evidence="8">
    <location>
        <begin position="6"/>
        <end position="256"/>
    </location>
</feature>
<keyword evidence="5" id="KW-0547">Nucleotide-binding</keyword>
<evidence type="ECO:0000256" key="1">
    <source>
        <dbReference type="ARBA" id="ARBA00004202"/>
    </source>
</evidence>
<dbReference type="RefSeq" id="WP_066790176.1">
    <property type="nucleotide sequence ID" value="NZ_CP014806.1"/>
</dbReference>
<keyword evidence="10" id="KW-1185">Reference proteome</keyword>
<dbReference type="STRING" id="241244.ATY39_12255"/>
<reference evidence="10" key="2">
    <citation type="submission" date="2016-03" db="EMBL/GenBank/DDBJ databases">
        <authorList>
            <person name="Ploux O."/>
        </authorList>
    </citation>
    <scope>NUCLEOTIDE SEQUENCE [LARGE SCALE GENOMIC DNA]</scope>
    <source>
        <strain evidence="10">PP9</strain>
    </source>
</reference>
<dbReference type="PANTHER" id="PTHR43297:SF2">
    <property type="entry name" value="DIPEPTIDE TRANSPORT ATP-BINDING PROTEIN DPPD"/>
    <property type="match status" value="1"/>
</dbReference>
<evidence type="ECO:0000259" key="8">
    <source>
        <dbReference type="PROSITE" id="PS50893"/>
    </source>
</evidence>
<evidence type="ECO:0000256" key="4">
    <source>
        <dbReference type="ARBA" id="ARBA00022475"/>
    </source>
</evidence>
<dbReference type="CDD" id="cd03257">
    <property type="entry name" value="ABC_NikE_OppD_transporters"/>
    <property type="match status" value="1"/>
</dbReference>
<dbReference type="PROSITE" id="PS50893">
    <property type="entry name" value="ABC_TRANSPORTER_2"/>
    <property type="match status" value="1"/>
</dbReference>
<dbReference type="InterPro" id="IPR003439">
    <property type="entry name" value="ABC_transporter-like_ATP-bd"/>
</dbReference>
<dbReference type="GO" id="GO:0005524">
    <property type="term" value="F:ATP binding"/>
    <property type="evidence" value="ECO:0007669"/>
    <property type="project" value="UniProtKB-KW"/>
</dbReference>
<comment type="subcellular location">
    <subcellularLocation>
        <location evidence="1">Cell membrane</location>
        <topology evidence="1">Peripheral membrane protein</topology>
    </subcellularLocation>
</comment>
<dbReference type="GO" id="GO:0016887">
    <property type="term" value="F:ATP hydrolysis activity"/>
    <property type="evidence" value="ECO:0007669"/>
    <property type="project" value="InterPro"/>
</dbReference>
<evidence type="ECO:0000313" key="10">
    <source>
        <dbReference type="Proteomes" id="UP000076021"/>
    </source>
</evidence>
<name>A0A143HFA3_9BACL</name>
<dbReference type="InterPro" id="IPR017871">
    <property type="entry name" value="ABC_transporter-like_CS"/>
</dbReference>
<dbReference type="InterPro" id="IPR027417">
    <property type="entry name" value="P-loop_NTPase"/>
</dbReference>
<keyword evidence="4" id="KW-1003">Cell membrane</keyword>
<dbReference type="Gene3D" id="3.40.50.300">
    <property type="entry name" value="P-loop containing nucleotide triphosphate hydrolases"/>
    <property type="match status" value="1"/>
</dbReference>
<dbReference type="GO" id="GO:0005886">
    <property type="term" value="C:plasma membrane"/>
    <property type="evidence" value="ECO:0007669"/>
    <property type="project" value="UniProtKB-SubCell"/>
</dbReference>
<dbReference type="FunFam" id="3.40.50.300:FF:000016">
    <property type="entry name" value="Oligopeptide ABC transporter ATP-binding component"/>
    <property type="match status" value="1"/>
</dbReference>
<dbReference type="EMBL" id="CP014806">
    <property type="protein sequence ID" value="AMX00120.1"/>
    <property type="molecule type" value="Genomic_DNA"/>
</dbReference>
<dbReference type="KEGG" id="rst:ATY39_12255"/>
<dbReference type="OrthoDB" id="9806285at2"/>
<reference evidence="9 10" key="1">
    <citation type="journal article" date="2016" name="Genome Announc.">
        <title>Whole-Genome Sequence of Rummeliibacillus stabekisii Strain PP9 Isolated from Antarctic Soil.</title>
        <authorList>
            <person name="da Mota F.F."/>
            <person name="Vollu R.E."/>
            <person name="Jurelevicius D."/>
            <person name="Seldin L."/>
        </authorList>
    </citation>
    <scope>NUCLEOTIDE SEQUENCE [LARGE SCALE GENOMIC DNA]</scope>
    <source>
        <strain evidence="9 10">PP9</strain>
    </source>
</reference>
<dbReference type="NCBIfam" id="TIGR01727">
    <property type="entry name" value="oligo_HPY"/>
    <property type="match status" value="1"/>
</dbReference>
<keyword evidence="7" id="KW-0472">Membrane</keyword>
<accession>A0A143HFA3</accession>
<evidence type="ECO:0000256" key="2">
    <source>
        <dbReference type="ARBA" id="ARBA00005417"/>
    </source>
</evidence>
<evidence type="ECO:0000256" key="3">
    <source>
        <dbReference type="ARBA" id="ARBA00022448"/>
    </source>
</evidence>
<dbReference type="InterPro" id="IPR003593">
    <property type="entry name" value="AAA+_ATPase"/>
</dbReference>
<evidence type="ECO:0000256" key="5">
    <source>
        <dbReference type="ARBA" id="ARBA00022741"/>
    </source>
</evidence>
<proteinExistence type="inferred from homology"/>
<evidence type="ECO:0000313" key="9">
    <source>
        <dbReference type="EMBL" id="AMX00120.1"/>
    </source>
</evidence>